<comment type="similarity">
    <text evidence="3">Belongs to the PIGG/PIGN/PIGO family. PIGG subfamily.</text>
</comment>
<keyword evidence="11" id="KW-1185">Reference proteome</keyword>
<dbReference type="SUPFAM" id="SSF53649">
    <property type="entry name" value="Alkaline phosphatase-like"/>
    <property type="match status" value="1"/>
</dbReference>
<reference evidence="11" key="1">
    <citation type="submission" date="2011-05" db="EMBL/GenBank/DDBJ databases">
        <authorList>
            <person name="Richards S.R."/>
            <person name="Qu J."/>
            <person name="Jiang H."/>
            <person name="Jhangiani S.N."/>
            <person name="Agravi P."/>
            <person name="Goodspeed R."/>
            <person name="Gross S."/>
            <person name="Mandapat C."/>
            <person name="Jackson L."/>
            <person name="Mathew T."/>
            <person name="Pu L."/>
            <person name="Thornton R."/>
            <person name="Saada N."/>
            <person name="Wilczek-Boney K.B."/>
            <person name="Lee S."/>
            <person name="Kovar C."/>
            <person name="Wu Y."/>
            <person name="Scherer S.E."/>
            <person name="Worley K.C."/>
            <person name="Muzny D.M."/>
            <person name="Gibbs R."/>
        </authorList>
    </citation>
    <scope>NUCLEOTIDE SEQUENCE</scope>
    <source>
        <strain evidence="11">Brora</strain>
    </source>
</reference>
<evidence type="ECO:0000313" key="10">
    <source>
        <dbReference type="EnsemblMetazoa" id="SMAR015586-PA"/>
    </source>
</evidence>
<evidence type="ECO:0000256" key="4">
    <source>
        <dbReference type="ARBA" id="ARBA00022502"/>
    </source>
</evidence>
<dbReference type="InterPro" id="IPR039527">
    <property type="entry name" value="PIGG/GPI7"/>
</dbReference>
<dbReference type="PhylomeDB" id="T1JP07"/>
<keyword evidence="8" id="KW-1133">Transmembrane helix</keyword>
<comment type="pathway">
    <text evidence="2">Glycolipid biosynthesis; glycosylphosphatidylinositol-anchor biosynthesis.</text>
</comment>
<evidence type="ECO:0000256" key="1">
    <source>
        <dbReference type="ARBA" id="ARBA00004477"/>
    </source>
</evidence>
<evidence type="ECO:0000256" key="8">
    <source>
        <dbReference type="ARBA" id="ARBA00022989"/>
    </source>
</evidence>
<keyword evidence="9" id="KW-0472">Membrane</keyword>
<dbReference type="EMBL" id="JH431866">
    <property type="status" value="NOT_ANNOTATED_CDS"/>
    <property type="molecule type" value="Genomic_DNA"/>
</dbReference>
<keyword evidence="7" id="KW-0256">Endoplasmic reticulum</keyword>
<dbReference type="InterPro" id="IPR037674">
    <property type="entry name" value="PIG-G_N"/>
</dbReference>
<dbReference type="OMA" id="CTFRITS"/>
<dbReference type="UniPathway" id="UPA00196"/>
<sequence>MAGMQGKESNIEGFAVKKDLPTEPITNSKDSTEIPYAFSLNNLVLIVIDALRTDFVTNNKSETNFPYLNKMLDEKKAISFNAKAHHPTVTLPRIKAITSGGIPGFMDVVFNFHSSEFEEDNIVTQSVLNGKNVLFYGDGTWLRLFPHHFKRSEGTTSFFVSDYTEVDNNVTTNLNNELKRLDWDFLILHYLGLDHIGHKEGPFSALVPPKLREMDEVIERLHRELEHRDGSSMIVICGDHGMSDNGNHGGASKEETSIPLIFIHNHKRFVNRSVVNVNQISITPTLSVLLNLPLPKNNLGVILSDVLIDLKPREKLYAMFANFYQMSKLKGDIEEFTQHGAVKMHQKWLETFNSNQSYDDISKQIEMYQRAINEFSEESSQNLIDQDLRLVLLGVFVVWMVAREQLLFINYTVERHRVDIFNAVPTLKV</sequence>
<keyword evidence="4" id="KW-0337">GPI-anchor biosynthesis</keyword>
<dbReference type="InterPro" id="IPR017850">
    <property type="entry name" value="Alkaline_phosphatase_core_sf"/>
</dbReference>
<dbReference type="InterPro" id="IPR002591">
    <property type="entry name" value="Phosphodiest/P_Trfase"/>
</dbReference>
<dbReference type="HOGENOM" id="CLU_639883_0_0_1"/>
<organism evidence="10 11">
    <name type="scientific">Strigamia maritima</name>
    <name type="common">European centipede</name>
    <name type="synonym">Geophilus maritimus</name>
    <dbReference type="NCBI Taxonomy" id="126957"/>
    <lineage>
        <taxon>Eukaryota</taxon>
        <taxon>Metazoa</taxon>
        <taxon>Ecdysozoa</taxon>
        <taxon>Arthropoda</taxon>
        <taxon>Myriapoda</taxon>
        <taxon>Chilopoda</taxon>
        <taxon>Pleurostigmophora</taxon>
        <taxon>Geophilomorpha</taxon>
        <taxon>Linotaeniidae</taxon>
        <taxon>Strigamia</taxon>
    </lineage>
</organism>
<dbReference type="Proteomes" id="UP000014500">
    <property type="component" value="Unassembled WGS sequence"/>
</dbReference>
<evidence type="ECO:0000256" key="6">
    <source>
        <dbReference type="ARBA" id="ARBA00022692"/>
    </source>
</evidence>
<dbReference type="STRING" id="126957.T1JP07"/>
<dbReference type="PANTHER" id="PTHR23072:SF0">
    <property type="entry name" value="GPI ETHANOLAMINE PHOSPHATE TRANSFERASE 2"/>
    <property type="match status" value="1"/>
</dbReference>
<dbReference type="GO" id="GO:0051267">
    <property type="term" value="F:CP2 mannose-ethanolamine phosphotransferase activity"/>
    <property type="evidence" value="ECO:0007669"/>
    <property type="project" value="TreeGrafter"/>
</dbReference>
<name>T1JP07_STRMM</name>
<accession>T1JP07</accession>
<dbReference type="GO" id="GO:0006506">
    <property type="term" value="P:GPI anchor biosynthetic process"/>
    <property type="evidence" value="ECO:0007669"/>
    <property type="project" value="UniProtKB-UniPathway"/>
</dbReference>
<protein>
    <submittedName>
        <fullName evidence="10">Uncharacterized protein</fullName>
    </submittedName>
</protein>
<dbReference type="CDD" id="cd16024">
    <property type="entry name" value="GPI_EPT_2"/>
    <property type="match status" value="1"/>
</dbReference>
<evidence type="ECO:0000313" key="11">
    <source>
        <dbReference type="Proteomes" id="UP000014500"/>
    </source>
</evidence>
<comment type="subcellular location">
    <subcellularLocation>
        <location evidence="1">Endoplasmic reticulum membrane</location>
        <topology evidence="1">Multi-pass membrane protein</topology>
    </subcellularLocation>
</comment>
<dbReference type="eggNOG" id="KOG2125">
    <property type="taxonomic scope" value="Eukaryota"/>
</dbReference>
<dbReference type="GO" id="GO:0005789">
    <property type="term" value="C:endoplasmic reticulum membrane"/>
    <property type="evidence" value="ECO:0007669"/>
    <property type="project" value="UniProtKB-SubCell"/>
</dbReference>
<dbReference type="PANTHER" id="PTHR23072">
    <property type="entry name" value="PHOSPHATIDYLINOSITOL GLYCAN-RELATED"/>
    <property type="match status" value="1"/>
</dbReference>
<evidence type="ECO:0000256" key="7">
    <source>
        <dbReference type="ARBA" id="ARBA00022824"/>
    </source>
</evidence>
<evidence type="ECO:0000256" key="3">
    <source>
        <dbReference type="ARBA" id="ARBA00005315"/>
    </source>
</evidence>
<keyword evidence="6" id="KW-0812">Transmembrane</keyword>
<reference evidence="10" key="2">
    <citation type="submission" date="2015-02" db="UniProtKB">
        <authorList>
            <consortium name="EnsemblMetazoa"/>
        </authorList>
    </citation>
    <scope>IDENTIFICATION</scope>
</reference>
<dbReference type="Pfam" id="PF01663">
    <property type="entry name" value="Phosphodiest"/>
    <property type="match status" value="1"/>
</dbReference>
<dbReference type="Gene3D" id="3.40.720.10">
    <property type="entry name" value="Alkaline Phosphatase, subunit A"/>
    <property type="match status" value="1"/>
</dbReference>
<evidence type="ECO:0000256" key="2">
    <source>
        <dbReference type="ARBA" id="ARBA00004687"/>
    </source>
</evidence>
<evidence type="ECO:0000256" key="9">
    <source>
        <dbReference type="ARBA" id="ARBA00023136"/>
    </source>
</evidence>
<dbReference type="EnsemblMetazoa" id="SMAR015586-RA">
    <property type="protein sequence ID" value="SMAR015586-PA"/>
    <property type="gene ID" value="SMAR015586"/>
</dbReference>
<proteinExistence type="inferred from homology"/>
<dbReference type="AlphaFoldDB" id="T1JP07"/>
<keyword evidence="5" id="KW-0808">Transferase</keyword>
<evidence type="ECO:0000256" key="5">
    <source>
        <dbReference type="ARBA" id="ARBA00022679"/>
    </source>
</evidence>